<dbReference type="RefSeq" id="YP_009301178.1">
    <property type="nucleotide sequence ID" value="NC_031230.1"/>
</dbReference>
<dbReference type="EMBL" id="KU963248">
    <property type="protein sequence ID" value="AMS02668.1"/>
    <property type="molecule type" value="Genomic_DNA"/>
</dbReference>
<protein>
    <submittedName>
        <fullName evidence="1">Uncharacterized protein</fullName>
    </submittedName>
</protein>
<sequence>MSEPVDTKQQVRAFLNCITPGPWSSNMWGEVTRYTKDGEKAIVATGCGIVDGSYIAKSREWFGILLAEIDRLEAEVERLTDRGPSVPAVTFMELYRRGEVEEEEILDFTDFWHTEYDGNLGLYEYLGFTRDQGKRWVETGRLPERDEC</sequence>
<evidence type="ECO:0000313" key="1">
    <source>
        <dbReference type="EMBL" id="AMS02668.1"/>
    </source>
</evidence>
<name>A0A142K985_9CAUD</name>
<proteinExistence type="predicted"/>
<gene>
    <name evidence="1" type="primary">124</name>
    <name evidence="1" type="ORF">SEA_YVONNETASTIC_124</name>
</gene>
<accession>A0A142K985</accession>
<dbReference type="Proteomes" id="UP000201371">
    <property type="component" value="Segment"/>
</dbReference>
<dbReference type="KEGG" id="vg:29125086"/>
<dbReference type="GeneID" id="29125086"/>
<keyword evidence="2" id="KW-1185">Reference proteome</keyword>
<evidence type="ECO:0000313" key="2">
    <source>
        <dbReference type="Proteomes" id="UP000201371"/>
    </source>
</evidence>
<organism evidence="1 2">
    <name type="scientific">Gordonia phage Yvonnetastic</name>
    <dbReference type="NCBI Taxonomy" id="1821566"/>
    <lineage>
        <taxon>Viruses</taxon>
        <taxon>Duplodnaviria</taxon>
        <taxon>Heunggongvirae</taxon>
        <taxon>Uroviricota</taxon>
        <taxon>Caudoviricetes</taxon>
        <taxon>Yvonnevirus</taxon>
        <taxon>Yvonnevirus yvonnetastic</taxon>
        <taxon>Gordonia virus Yvonnetastic</taxon>
    </lineage>
</organism>
<reference evidence="2" key="1">
    <citation type="submission" date="2016-03" db="EMBL/GenBank/DDBJ databases">
        <authorList>
            <person name="Ploux O."/>
        </authorList>
    </citation>
    <scope>NUCLEOTIDE SEQUENCE [LARGE SCALE GENOMIC DNA]</scope>
</reference>